<proteinExistence type="predicted"/>
<comment type="caution">
    <text evidence="1">The sequence shown here is derived from an EMBL/GenBank/DDBJ whole genome shotgun (WGS) entry which is preliminary data.</text>
</comment>
<name>A0ABW7R087_9ACTN</name>
<reference evidence="1 2" key="1">
    <citation type="submission" date="2024-10" db="EMBL/GenBank/DDBJ databases">
        <title>The Natural Products Discovery Center: Release of the First 8490 Sequenced Strains for Exploring Actinobacteria Biosynthetic Diversity.</title>
        <authorList>
            <person name="Kalkreuter E."/>
            <person name="Kautsar S.A."/>
            <person name="Yang D."/>
            <person name="Bader C.D."/>
            <person name="Teijaro C.N."/>
            <person name="Fluegel L."/>
            <person name="Davis C.M."/>
            <person name="Simpson J.R."/>
            <person name="Lauterbach L."/>
            <person name="Steele A.D."/>
            <person name="Gui C."/>
            <person name="Meng S."/>
            <person name="Li G."/>
            <person name="Viehrig K."/>
            <person name="Ye F."/>
            <person name="Su P."/>
            <person name="Kiefer A.F."/>
            <person name="Nichols A."/>
            <person name="Cepeda A.J."/>
            <person name="Yan W."/>
            <person name="Fan B."/>
            <person name="Jiang Y."/>
            <person name="Adhikari A."/>
            <person name="Zheng C.-J."/>
            <person name="Schuster L."/>
            <person name="Cowan T.M."/>
            <person name="Smanski M.J."/>
            <person name="Chevrette M.G."/>
            <person name="De Carvalho L.P.S."/>
            <person name="Shen B."/>
        </authorList>
    </citation>
    <scope>NUCLEOTIDE SEQUENCE [LARGE SCALE GENOMIC DNA]</scope>
    <source>
        <strain evidence="1 2">NPDC017990</strain>
    </source>
</reference>
<sequence length="26" mass="3080">MTRRLLETAEFTCRLMTKPAPSWLRA</sequence>
<evidence type="ECO:0000313" key="1">
    <source>
        <dbReference type="EMBL" id="MFH8550442.1"/>
    </source>
</evidence>
<accession>A0ABW7R087</accession>
<dbReference type="Proteomes" id="UP001610818">
    <property type="component" value="Unassembled WGS sequence"/>
</dbReference>
<organism evidence="1 2">
    <name type="scientific">Streptomyces longisporoflavus</name>
    <dbReference type="NCBI Taxonomy" id="28044"/>
    <lineage>
        <taxon>Bacteria</taxon>
        <taxon>Bacillati</taxon>
        <taxon>Actinomycetota</taxon>
        <taxon>Actinomycetes</taxon>
        <taxon>Kitasatosporales</taxon>
        <taxon>Streptomycetaceae</taxon>
        <taxon>Streptomyces</taxon>
    </lineage>
</organism>
<gene>
    <name evidence="1" type="ORF">ACH4F9_36100</name>
</gene>
<protein>
    <submittedName>
        <fullName evidence="1">Uncharacterized protein</fullName>
    </submittedName>
</protein>
<evidence type="ECO:0000313" key="2">
    <source>
        <dbReference type="Proteomes" id="UP001610818"/>
    </source>
</evidence>
<keyword evidence="2" id="KW-1185">Reference proteome</keyword>
<dbReference type="RefSeq" id="WP_397717493.1">
    <property type="nucleotide sequence ID" value="NZ_JBIRGN010000008.1"/>
</dbReference>
<dbReference type="EMBL" id="JBIRGQ010000008">
    <property type="protein sequence ID" value="MFH8550442.1"/>
    <property type="molecule type" value="Genomic_DNA"/>
</dbReference>